<accession>A7I8I6</accession>
<dbReference type="RefSeq" id="WP_012107087.1">
    <property type="nucleotide sequence ID" value="NC_009712.1"/>
</dbReference>
<evidence type="ECO:0000313" key="3">
    <source>
        <dbReference type="Proteomes" id="UP000002408"/>
    </source>
</evidence>
<dbReference type="HOGENOM" id="CLU_2406345_0_0_2"/>
<protein>
    <submittedName>
        <fullName evidence="2">Uncharacterized protein</fullName>
    </submittedName>
</protein>
<proteinExistence type="predicted"/>
<evidence type="ECO:0000256" key="1">
    <source>
        <dbReference type="SAM" id="MobiDB-lite"/>
    </source>
</evidence>
<name>A7I8I6_METB6</name>
<dbReference type="InterPro" id="IPR008978">
    <property type="entry name" value="HSP20-like_chaperone"/>
</dbReference>
<dbReference type="eggNOG" id="arCOG01832">
    <property type="taxonomic scope" value="Archaea"/>
</dbReference>
<feature type="region of interest" description="Disordered" evidence="1">
    <location>
        <begin position="1"/>
        <end position="23"/>
    </location>
</feature>
<dbReference type="SUPFAM" id="SSF49764">
    <property type="entry name" value="HSP20-like chaperones"/>
    <property type="match status" value="1"/>
</dbReference>
<gene>
    <name evidence="2" type="ordered locus">Mboo_1529</name>
</gene>
<dbReference type="AlphaFoldDB" id="A7I8I6"/>
<organism evidence="2 3">
    <name type="scientific">Methanoregula boonei (strain DSM 21154 / JCM 14090 / 6A8)</name>
    <dbReference type="NCBI Taxonomy" id="456442"/>
    <lineage>
        <taxon>Archaea</taxon>
        <taxon>Methanobacteriati</taxon>
        <taxon>Methanobacteriota</taxon>
        <taxon>Stenosarchaea group</taxon>
        <taxon>Methanomicrobia</taxon>
        <taxon>Methanomicrobiales</taxon>
        <taxon>Methanoregulaceae</taxon>
        <taxon>Methanoregula</taxon>
    </lineage>
</organism>
<keyword evidence="3" id="KW-1185">Reference proteome</keyword>
<dbReference type="KEGG" id="mbn:Mboo_1529"/>
<sequence length="92" mass="10135">MMGTKKPQKKKKPVIDPPAGISKNGKDTCVVCQLPGVPEESIRIYLDRTRLVISASGKDGDIIKKIEVPEGSRISSKKYRDCILELILEEPG</sequence>
<feature type="compositionally biased region" description="Basic residues" evidence="1">
    <location>
        <begin position="1"/>
        <end position="12"/>
    </location>
</feature>
<dbReference type="Proteomes" id="UP000002408">
    <property type="component" value="Chromosome"/>
</dbReference>
<dbReference type="EMBL" id="CP000780">
    <property type="protein sequence ID" value="ABS56047.1"/>
    <property type="molecule type" value="Genomic_DNA"/>
</dbReference>
<evidence type="ECO:0000313" key="2">
    <source>
        <dbReference type="EMBL" id="ABS56047.1"/>
    </source>
</evidence>
<dbReference type="STRING" id="456442.Mboo_1529"/>
<reference evidence="3" key="1">
    <citation type="journal article" date="2015" name="Microbiology">
        <title>Genome of Methanoregula boonei 6A8 reveals adaptations to oligotrophic peatland environments.</title>
        <authorList>
            <person name="Braeuer S."/>
            <person name="Cadillo-Quiroz H."/>
            <person name="Kyrpides N."/>
            <person name="Woyke T."/>
            <person name="Goodwin L."/>
            <person name="Detter C."/>
            <person name="Podell S."/>
            <person name="Yavitt J.B."/>
            <person name="Zinder S.H."/>
        </authorList>
    </citation>
    <scope>NUCLEOTIDE SEQUENCE [LARGE SCALE GENOMIC DNA]</scope>
    <source>
        <strain evidence="3">DSM 21154 / JCM 14090 / 6A8</strain>
    </source>
</reference>
<dbReference type="GeneID" id="5411932"/>